<evidence type="ECO:0000259" key="4">
    <source>
        <dbReference type="Pfam" id="PF13579"/>
    </source>
</evidence>
<comment type="caution">
    <text evidence="5">The sequence shown here is derived from an EMBL/GenBank/DDBJ whole genome shotgun (WGS) entry which is preliminary data.</text>
</comment>
<dbReference type="InterPro" id="IPR050194">
    <property type="entry name" value="Glycosyltransferase_grp1"/>
</dbReference>
<evidence type="ECO:0000313" key="6">
    <source>
        <dbReference type="Proteomes" id="UP001500622"/>
    </source>
</evidence>
<dbReference type="Proteomes" id="UP001500622">
    <property type="component" value="Unassembled WGS sequence"/>
</dbReference>
<dbReference type="InterPro" id="IPR028098">
    <property type="entry name" value="Glyco_trans_4-like_N"/>
</dbReference>
<dbReference type="RefSeq" id="WP_345215895.1">
    <property type="nucleotide sequence ID" value="NZ_BAABGN010000007.1"/>
</dbReference>
<evidence type="ECO:0000256" key="2">
    <source>
        <dbReference type="ARBA" id="ARBA00022676"/>
    </source>
</evidence>
<dbReference type="PANTHER" id="PTHR45947:SF3">
    <property type="entry name" value="SULFOQUINOVOSYL TRANSFERASE SQD2"/>
    <property type="match status" value="1"/>
</dbReference>
<name>A0ABP8L5L5_9MICO</name>
<dbReference type="Pfam" id="PF13579">
    <property type="entry name" value="Glyco_trans_4_4"/>
    <property type="match status" value="1"/>
</dbReference>
<evidence type="ECO:0000256" key="1">
    <source>
        <dbReference type="ARBA" id="ARBA00021292"/>
    </source>
</evidence>
<accession>A0ABP8L5L5</accession>
<proteinExistence type="predicted"/>
<sequence length="375" mass="38340">MRVLQVTGSSAGGVGRHVRQVSELLAVSGHQVLLAGPADVVGPAAPPVRTAVVDITDRPRPQDALAVAELRRLGAGADVVHAHGLRAGALAAMAVRSVPRAPRLVVTLHNMPVGGRGVRTVAAGLERVVAAGADVVLGVSGDIVSRMRERGAGTAARALVPAPVRQPAGTDPADVRASLDMAPEEPLVVTVARLAPQKGLDLLLDAAAILAGPTTEARAGRHAGDSRGWRWVVLGEGPLREQVEARVRAEDLPVRLAGHRDDAPDVLAAADVVVSTATWEGQPLWLQEALGVGAAIVATDVGGTAEVTGDAAVLVPGEATALAEAVRQVLADPERQAGLREAASARAPMLPGPAEVLQQLEEIYRTSSAESPGPA</sequence>
<dbReference type="SUPFAM" id="SSF53756">
    <property type="entry name" value="UDP-Glycosyltransferase/glycogen phosphorylase"/>
    <property type="match status" value="1"/>
</dbReference>
<dbReference type="EMBL" id="BAABGN010000007">
    <property type="protein sequence ID" value="GAA4422841.1"/>
    <property type="molecule type" value="Genomic_DNA"/>
</dbReference>
<feature type="domain" description="Glycosyltransferase subfamily 4-like N-terminal" evidence="4">
    <location>
        <begin position="12"/>
        <end position="161"/>
    </location>
</feature>
<keyword evidence="2" id="KW-0328">Glycosyltransferase</keyword>
<gene>
    <name evidence="5" type="ORF">GCM10023169_17770</name>
</gene>
<reference evidence="6" key="1">
    <citation type="journal article" date="2019" name="Int. J. Syst. Evol. Microbiol.">
        <title>The Global Catalogue of Microorganisms (GCM) 10K type strain sequencing project: providing services to taxonomists for standard genome sequencing and annotation.</title>
        <authorList>
            <consortium name="The Broad Institute Genomics Platform"/>
            <consortium name="The Broad Institute Genome Sequencing Center for Infectious Disease"/>
            <person name="Wu L."/>
            <person name="Ma J."/>
        </authorList>
    </citation>
    <scope>NUCLEOTIDE SEQUENCE [LARGE SCALE GENOMIC DNA]</scope>
    <source>
        <strain evidence="6">JCM 17810</strain>
    </source>
</reference>
<evidence type="ECO:0000313" key="5">
    <source>
        <dbReference type="EMBL" id="GAA4422841.1"/>
    </source>
</evidence>
<dbReference type="Pfam" id="PF13692">
    <property type="entry name" value="Glyco_trans_1_4"/>
    <property type="match status" value="1"/>
</dbReference>
<dbReference type="PANTHER" id="PTHR45947">
    <property type="entry name" value="SULFOQUINOVOSYL TRANSFERASE SQD2"/>
    <property type="match status" value="1"/>
</dbReference>
<evidence type="ECO:0000256" key="3">
    <source>
        <dbReference type="ARBA" id="ARBA00022679"/>
    </source>
</evidence>
<protein>
    <recommendedName>
        <fullName evidence="1">D-inositol 3-phosphate glycosyltransferase</fullName>
    </recommendedName>
</protein>
<dbReference type="CDD" id="cd03801">
    <property type="entry name" value="GT4_PimA-like"/>
    <property type="match status" value="1"/>
</dbReference>
<organism evidence="5 6">
    <name type="scientific">Georgenia halophila</name>
    <dbReference type="NCBI Taxonomy" id="620889"/>
    <lineage>
        <taxon>Bacteria</taxon>
        <taxon>Bacillati</taxon>
        <taxon>Actinomycetota</taxon>
        <taxon>Actinomycetes</taxon>
        <taxon>Micrococcales</taxon>
        <taxon>Bogoriellaceae</taxon>
        <taxon>Georgenia</taxon>
    </lineage>
</organism>
<dbReference type="Gene3D" id="3.40.50.2000">
    <property type="entry name" value="Glycogen Phosphorylase B"/>
    <property type="match status" value="2"/>
</dbReference>
<keyword evidence="3" id="KW-0808">Transferase</keyword>
<keyword evidence="6" id="KW-1185">Reference proteome</keyword>